<reference evidence="3 4" key="1">
    <citation type="journal article" date="2019" name="Int. J. Syst. Evol. Microbiol.">
        <title>The Global Catalogue of Microorganisms (GCM) 10K type strain sequencing project: providing services to taxonomists for standard genome sequencing and annotation.</title>
        <authorList>
            <consortium name="The Broad Institute Genomics Platform"/>
            <consortium name="The Broad Institute Genome Sequencing Center for Infectious Disease"/>
            <person name="Wu L."/>
            <person name="Ma J."/>
        </authorList>
    </citation>
    <scope>NUCLEOTIDE SEQUENCE [LARGE SCALE GENOMIC DNA]</scope>
    <source>
        <strain evidence="3 4">JCM 5062</strain>
    </source>
</reference>
<protein>
    <recommendedName>
        <fullName evidence="2">DNA primase/polymerase bifunctional N-terminal domain-containing protein</fullName>
    </recommendedName>
</protein>
<gene>
    <name evidence="3" type="ORF">GCM10010393_06690</name>
</gene>
<comment type="caution">
    <text evidence="3">The sequence shown here is derived from an EMBL/GenBank/DDBJ whole genome shotgun (WGS) entry which is preliminary data.</text>
</comment>
<dbReference type="InterPro" id="IPR015330">
    <property type="entry name" value="DNA_primase/pol_bifunc_N"/>
</dbReference>
<dbReference type="EMBL" id="BAAASR010000002">
    <property type="protein sequence ID" value="GAA2478982.1"/>
    <property type="molecule type" value="Genomic_DNA"/>
</dbReference>
<evidence type="ECO:0000313" key="3">
    <source>
        <dbReference type="EMBL" id="GAA2478982.1"/>
    </source>
</evidence>
<proteinExistence type="predicted"/>
<name>A0ABN3L9X7_9ACTN</name>
<keyword evidence="4" id="KW-1185">Reference proteome</keyword>
<feature type="region of interest" description="Disordered" evidence="1">
    <location>
        <begin position="1"/>
        <end position="41"/>
    </location>
</feature>
<feature type="domain" description="DNA primase/polymerase bifunctional N-terminal" evidence="2">
    <location>
        <begin position="87"/>
        <end position="218"/>
    </location>
</feature>
<organism evidence="3 4">
    <name type="scientific">Streptomyces gobitricini</name>
    <dbReference type="NCBI Taxonomy" id="68211"/>
    <lineage>
        <taxon>Bacteria</taxon>
        <taxon>Bacillati</taxon>
        <taxon>Actinomycetota</taxon>
        <taxon>Actinomycetes</taxon>
        <taxon>Kitasatosporales</taxon>
        <taxon>Streptomycetaceae</taxon>
        <taxon>Streptomyces</taxon>
    </lineage>
</organism>
<evidence type="ECO:0000313" key="4">
    <source>
        <dbReference type="Proteomes" id="UP001499942"/>
    </source>
</evidence>
<evidence type="ECO:0000256" key="1">
    <source>
        <dbReference type="SAM" id="MobiDB-lite"/>
    </source>
</evidence>
<evidence type="ECO:0000259" key="2">
    <source>
        <dbReference type="Pfam" id="PF09250"/>
    </source>
</evidence>
<dbReference type="Proteomes" id="UP001499942">
    <property type="component" value="Unassembled WGS sequence"/>
</dbReference>
<sequence>MVGRARRPASGQSLWHMPGGKILPPTRSRPDFPQLAGAEPSPGVNLVDMSTWLRDETPLSPAHDVTDESRSDIFRFLRDEGRHHTAQVTADGADWLASAAAYPRSTLALWESRPTAPAVLPCGSVFDVVSVESVFGRRMLDRLWDEGPGSGPVAVHRGRLLLFTAPGTAHRLPSLLRWEEWGQAVPPLLCHGTGDAVTVPSLTPGAADGGAPRWLVAPDARHPWLPGPEVVLWACVRAARAGVAAGVKVSIFPPADQGANVYDVSRRR</sequence>
<accession>A0ABN3L9X7</accession>
<dbReference type="Pfam" id="PF09250">
    <property type="entry name" value="Prim-Pol"/>
    <property type="match status" value="1"/>
</dbReference>